<evidence type="ECO:0000313" key="2">
    <source>
        <dbReference type="EMBL" id="KAK9882181.1"/>
    </source>
</evidence>
<evidence type="ECO:0000313" key="3">
    <source>
        <dbReference type="Proteomes" id="UP001431783"/>
    </source>
</evidence>
<proteinExistence type="predicted"/>
<feature type="compositionally biased region" description="Basic residues" evidence="1">
    <location>
        <begin position="673"/>
        <end position="695"/>
    </location>
</feature>
<organism evidence="2 3">
    <name type="scientific">Henosepilachna vigintioctopunctata</name>
    <dbReference type="NCBI Taxonomy" id="420089"/>
    <lineage>
        <taxon>Eukaryota</taxon>
        <taxon>Metazoa</taxon>
        <taxon>Ecdysozoa</taxon>
        <taxon>Arthropoda</taxon>
        <taxon>Hexapoda</taxon>
        <taxon>Insecta</taxon>
        <taxon>Pterygota</taxon>
        <taxon>Neoptera</taxon>
        <taxon>Endopterygota</taxon>
        <taxon>Coleoptera</taxon>
        <taxon>Polyphaga</taxon>
        <taxon>Cucujiformia</taxon>
        <taxon>Coccinelloidea</taxon>
        <taxon>Coccinellidae</taxon>
        <taxon>Epilachninae</taxon>
        <taxon>Epilachnini</taxon>
        <taxon>Henosepilachna</taxon>
    </lineage>
</organism>
<gene>
    <name evidence="2" type="ORF">WA026_019695</name>
</gene>
<reference evidence="2 3" key="1">
    <citation type="submission" date="2023-03" db="EMBL/GenBank/DDBJ databases">
        <title>Genome insight into feeding habits of ladybird beetles.</title>
        <authorList>
            <person name="Li H.-S."/>
            <person name="Huang Y.-H."/>
            <person name="Pang H."/>
        </authorList>
    </citation>
    <scope>NUCLEOTIDE SEQUENCE [LARGE SCALE GENOMIC DNA]</scope>
    <source>
        <strain evidence="2">SYSU_2023b</strain>
        <tissue evidence="2">Whole body</tissue>
    </source>
</reference>
<dbReference type="Pfam" id="PF14646">
    <property type="entry name" value="MYCBPAP"/>
    <property type="match status" value="1"/>
</dbReference>
<feature type="region of interest" description="Disordered" evidence="1">
    <location>
        <begin position="673"/>
        <end position="699"/>
    </location>
</feature>
<protein>
    <submittedName>
        <fullName evidence="2">Uncharacterized protein</fullName>
    </submittedName>
</protein>
<evidence type="ECO:0000256" key="1">
    <source>
        <dbReference type="SAM" id="MobiDB-lite"/>
    </source>
</evidence>
<accession>A0AAW1UQR6</accession>
<comment type="caution">
    <text evidence="2">The sequence shown here is derived from an EMBL/GenBank/DDBJ whole genome shotgun (WGS) entry which is preliminary data.</text>
</comment>
<dbReference type="InterPro" id="IPR032707">
    <property type="entry name" value="MYCBPAP"/>
</dbReference>
<name>A0AAW1UQR6_9CUCU</name>
<dbReference type="EMBL" id="JARQZJ010000073">
    <property type="protein sequence ID" value="KAK9882181.1"/>
    <property type="molecule type" value="Genomic_DNA"/>
</dbReference>
<dbReference type="PANTHER" id="PTHR48421:SF1">
    <property type="entry name" value="MYCBP-ASSOCIATED PROTEIN"/>
    <property type="match status" value="1"/>
</dbReference>
<dbReference type="PANTHER" id="PTHR48421">
    <property type="entry name" value="MYCBP-ASSOCIATED PROTEIN"/>
    <property type="match status" value="1"/>
</dbReference>
<keyword evidence="3" id="KW-1185">Reference proteome</keyword>
<dbReference type="AlphaFoldDB" id="A0AAW1UQR6"/>
<feature type="region of interest" description="Disordered" evidence="1">
    <location>
        <begin position="1"/>
        <end position="23"/>
    </location>
</feature>
<dbReference type="Proteomes" id="UP001431783">
    <property type="component" value="Unassembled WGS sequence"/>
</dbReference>
<sequence>MNSYFKSRNYPMERINSQQGEPQSKMVVQCQKNDTNALENYSSWLQKRHEIHLKLNKKINRGSGDLLMNMGDEYNEVKEEKAGLEYTRIPQHFDKYRGNPKWWTLPPSLHDKCTCRPDRVKYFYQKTKEQKNEIPEIERIGLPYHIKSEKMLLPRTRNMYEMWQNLKFRKQKVEEVDDLLKNILPHKPVFENLIVLGNKIYPSKDSSQKTSVSVRTSSDFVKKVNTSVYDLSLRICLKINGVYLYENSPSVATSRKFYVLFECDVQSSPLHTKHITFENIGRVTLRIYWKEMKKFRLFRDFHKQINNESFCFDKNMLVLVPGQILNFPIWFQTTKVCTVMETWEISTVPKFWKDTVQVFFILQAQSHIENFMKRIRDIKANINHTVKRRIIKEILEEATEKTKYENYKTIRYSYYEPELFESLNFENGDVDRKPKYSYDKYIVEQLKNFYAEVRQEFHPKTWNMNIEDLKVVTRVKDLIEYAEERTRQYSQYRLTTIDQQQTEEVPADKSNKIPSNHQIKTKNRRASILKPPRESSIHAQDQFSHKETRYGTLMKLIAKLVAPSISPNAERLKYFHVYSILCSYFTLMSSYLYDIKPFFNQSNNFVHNTCQNCPRLIFEKFDDLQLVRTKRALCEDSKAQPKPAVLNNISTDDVQKIYMLYFKKTAQDFPKGVKKKAKAKKPVKEKKAKKTKKKKSDALSTTSSKTDLIDEKLTIANFDPYSEDNTMVNIKRFEGISSSTVVAMDENVSNYSSTTSGFLGSVEVQCFNMYVIIYSCLQDAVDAVVDCLESEKEHKVPHENLEQLRSCFSLFIEDETCPDVPPINPFSDPEDREYYERILRAHLNDLTGKYLVCGKTEPWSKPDRKDLVGDTTMSISIMQQKKQSLQVAKSASVFTLPRIQPVEITFSERSAQTLEDYISCDEQSLHKTTESEPPSELDEIAGTEAAEQFYFCDDSVDNYEIPVSTKLPNDSYDVVSPLNSQEEVASMKTDSKPKAPVSLLKEWIKKKCSVNDMEKNDEK</sequence>